<reference evidence="3" key="1">
    <citation type="submission" date="2023-01" db="EMBL/GenBank/DDBJ databases">
        <title>Human gut microbiome strain richness.</title>
        <authorList>
            <person name="Chen-Liaw A."/>
        </authorList>
    </citation>
    <scope>NUCLEOTIDE SEQUENCE</scope>
    <source>
        <strain evidence="3">1001283st1_D2_1001283B150209_150212</strain>
    </source>
</reference>
<evidence type="ECO:0000259" key="2">
    <source>
        <dbReference type="Pfam" id="PF05257"/>
    </source>
</evidence>
<dbReference type="Pfam" id="PF05257">
    <property type="entry name" value="CHAP"/>
    <property type="match status" value="1"/>
</dbReference>
<keyword evidence="1" id="KW-0472">Membrane</keyword>
<evidence type="ECO:0000313" key="4">
    <source>
        <dbReference type="Proteomes" id="UP001212823"/>
    </source>
</evidence>
<dbReference type="RefSeq" id="WP_306775202.1">
    <property type="nucleotide sequence ID" value="NZ_JADPAO010000003.1"/>
</dbReference>
<protein>
    <submittedName>
        <fullName evidence="3">CHAP domain-containing protein</fullName>
    </submittedName>
</protein>
<keyword evidence="1" id="KW-0812">Transmembrane</keyword>
<name>A0AAP3V901_9FIRM</name>
<feature type="domain" description="Peptidase C51" evidence="2">
    <location>
        <begin position="295"/>
        <end position="384"/>
    </location>
</feature>
<evidence type="ECO:0000256" key="1">
    <source>
        <dbReference type="SAM" id="Phobius"/>
    </source>
</evidence>
<comment type="caution">
    <text evidence="3">The sequence shown here is derived from an EMBL/GenBank/DDBJ whole genome shotgun (WGS) entry which is preliminary data.</text>
</comment>
<dbReference type="InterPro" id="IPR007921">
    <property type="entry name" value="CHAP_dom"/>
</dbReference>
<proteinExistence type="predicted"/>
<feature type="transmembrane region" description="Helical" evidence="1">
    <location>
        <begin position="230"/>
        <end position="249"/>
    </location>
</feature>
<evidence type="ECO:0000313" key="3">
    <source>
        <dbReference type="EMBL" id="MDB8017037.1"/>
    </source>
</evidence>
<accession>A0AAP3V901</accession>
<sequence>MRVITAQESKIRTTERTIKTGGTVIRHVSGFTASAAKKTGNAVKNFDVQFNGGYDEENRNNNASEEKMPELQSVLAEESRALYGTLSRRQKKRYNKMYQKELSKKQWSSDIIKRNRNLRGNKTEKENILTVNSKSMVNKNVQTAAGTAAKSAGTAVRTTSGALTGTATFGVTAAVDAAKNAAQAAVKVSQKMQQQTVQTQAEQTQQAKHETAAAVSDYSVSQAGENNNSIMLLVAAIICITVMLTSLTVTMQAAVDASGGQGDNNGTVCTQIVEAAQNELNDADKTVGGYRYKNWYGMDANWCAMFVSYCADKCGFIEKGIMPKTASVAASKQWYINNNLYHDAASGYVPKAGDIIIFGNGMSHTGIVTGYNPETKKLTTIEGNSGRSSTTPYHKGSHVKEHTYSITYSKIAGYGTPQYPQDDTDAAGQENN</sequence>
<dbReference type="AlphaFoldDB" id="A0AAP3V901"/>
<keyword evidence="1" id="KW-1133">Transmembrane helix</keyword>
<dbReference type="SUPFAM" id="SSF54001">
    <property type="entry name" value="Cysteine proteinases"/>
    <property type="match status" value="1"/>
</dbReference>
<dbReference type="InterPro" id="IPR038765">
    <property type="entry name" value="Papain-like_cys_pep_sf"/>
</dbReference>
<gene>
    <name evidence="3" type="ORF">PNE45_03160</name>
</gene>
<organism evidence="3 4">
    <name type="scientific">Agathobacter rectalis</name>
    <dbReference type="NCBI Taxonomy" id="39491"/>
    <lineage>
        <taxon>Bacteria</taxon>
        <taxon>Bacillati</taxon>
        <taxon>Bacillota</taxon>
        <taxon>Clostridia</taxon>
        <taxon>Lachnospirales</taxon>
        <taxon>Lachnospiraceae</taxon>
        <taxon>Agathobacter</taxon>
    </lineage>
</organism>
<dbReference type="Proteomes" id="UP001212823">
    <property type="component" value="Unassembled WGS sequence"/>
</dbReference>
<dbReference type="EMBL" id="JAQLYE010000004">
    <property type="protein sequence ID" value="MDB8017037.1"/>
    <property type="molecule type" value="Genomic_DNA"/>
</dbReference>